<dbReference type="SMART" id="SM00020">
    <property type="entry name" value="Tryp_SPc"/>
    <property type="match status" value="1"/>
</dbReference>
<dbReference type="SUPFAM" id="SSF50494">
    <property type="entry name" value="Trypsin-like serine proteases"/>
    <property type="match status" value="1"/>
</dbReference>
<keyword evidence="14" id="KW-0498">Mitosis</keyword>
<dbReference type="Pfam" id="PF00089">
    <property type="entry name" value="Trypsin"/>
    <property type="match status" value="1"/>
</dbReference>
<dbReference type="InterPro" id="IPR033116">
    <property type="entry name" value="TRYPSIN_SER"/>
</dbReference>
<dbReference type="InterPro" id="IPR055148">
    <property type="entry name" value="ZW10_C_2"/>
</dbReference>
<dbReference type="PANTHER" id="PTHR12205:SF0">
    <property type="entry name" value="CENTROMERE_KINETOCHORE PROTEIN ZW10 HOMOLOG"/>
    <property type="match status" value="1"/>
</dbReference>
<comment type="function">
    <text evidence="31">May play a role in hearing.</text>
</comment>
<dbReference type="PRINTS" id="PR00722">
    <property type="entry name" value="CHYMOTRYPSIN"/>
</dbReference>
<dbReference type="Gene3D" id="2.40.10.10">
    <property type="entry name" value="Trypsin-like serine proteases"/>
    <property type="match status" value="1"/>
</dbReference>
<dbReference type="InterPro" id="IPR046362">
    <property type="entry name" value="Zw10/DSL1_C_sf"/>
</dbReference>
<name>A0A6B0RJ90_9CETA</name>
<sequence length="973" mass="109075">MASFVTEVLAHSGRLEKEDLGTRISRLTQRVEEIKGEVCSMISKKYSEFLPSMQSAQDLVTQVDKLSDDIGLLKSRIETEVRRDLHVSTAEFTDLKQQLERDSVVLCLLRQLQEFSTAIEEYNCALAGKKYISAAQHLEEAQKCLKLLKSRKCFDLKILKSLSMELTIQKQNILYHLGEEWQKLIVWKFPPSKDISNLESCLQTELHLCTEQSQKEEKNPVPPISSVLLAFSLLGELHTKLKSFGQMLLKYILKPLASCPSLLAVIESQPNITIIRFESVMTDLEHPSPSEVFAKIRLVLEVVQKQLLDLPLDADLENLKTSKITLAEMLGDIIWEDLSECLIKDCLVYSIPTNSSKLQQYEEIIQSTEEFENALKEMRFLKGDTTDLLKYARNINSHFANKKCQDVIVAARNLMTSEIHNTVKITPASQISVPDLLRPNEDDKLQVQEVSTAQCNEVANLEPENTLDQHSFSLPTCRISESVKKLMELAYQTLLEATTSSDQCAVQLFYSVRNIFHLFHDVVPTYHKENLQKLPQLAAIHHNNCMYIAHHLLTLGHQFRLRLAPILCDGTTTFVDLVPGFRRLGTECFLAQMRAQKGELLERLSSARNFSNMDDEDNYSAASKAVRQVLHQLKRLGVVWQDVLPVNIYCKAMGTLLNTAVSEIIGRITALEDISTEDADRLYSLCKTVVDEGPQVFAPLSEENENKKYREEVPVYVSKWMPFKELMMMLQASLQEIGDRDRCASGQIVSLKCSASPAPPSPGLSAASVCSFRLSRLSSWRVHAGLVSHSTVRPHQGAVVQQIITHPLYSAQNHDYDVALLQLRTPLHFSDTVGAVCLPAEERDFPRGSECWVSGWGHTDPSHTRSSDVLQDSVVPLLSTQLCNSSCVYSGALTPRMLCAGYLDGRADACQGDSGGPLVCLDEGTWRLVGVVSWGHGCAEPSHPGVYAKVAEFLDWIQDTAAQGEEEEDKPVK</sequence>
<comment type="caution">
    <text evidence="37">The sequence shown here is derived from an EMBL/GenBank/DDBJ whole genome shotgun (WGS) entry which is preliminary data.</text>
</comment>
<keyword evidence="17" id="KW-0720">Serine protease</keyword>
<dbReference type="InterPro" id="IPR048343">
    <property type="entry name" value="ZW10_C"/>
</dbReference>
<dbReference type="PROSITE" id="PS00135">
    <property type="entry name" value="TRYPSIN_SER"/>
    <property type="match status" value="1"/>
</dbReference>
<keyword evidence="13" id="KW-0812">Transmembrane</keyword>
<dbReference type="GO" id="GO:0005634">
    <property type="term" value="C:nucleus"/>
    <property type="evidence" value="ECO:0007669"/>
    <property type="project" value="InterPro"/>
</dbReference>
<comment type="similarity">
    <text evidence="5">Belongs to the ZW10 family.</text>
</comment>
<evidence type="ECO:0000256" key="10">
    <source>
        <dbReference type="ARBA" id="ARBA00022553"/>
    </source>
</evidence>
<organism evidence="37 38">
    <name type="scientific">Bos mutus</name>
    <name type="common">wild yak</name>
    <dbReference type="NCBI Taxonomy" id="72004"/>
    <lineage>
        <taxon>Eukaryota</taxon>
        <taxon>Metazoa</taxon>
        <taxon>Chordata</taxon>
        <taxon>Craniata</taxon>
        <taxon>Vertebrata</taxon>
        <taxon>Euteleostomi</taxon>
        <taxon>Mammalia</taxon>
        <taxon>Eutheria</taxon>
        <taxon>Laurasiatheria</taxon>
        <taxon>Artiodactyla</taxon>
        <taxon>Ruminantia</taxon>
        <taxon>Pecora</taxon>
        <taxon>Bovidae</taxon>
        <taxon>Bovinae</taxon>
        <taxon>Bos</taxon>
    </lineage>
</organism>
<dbReference type="Proteomes" id="UP000322234">
    <property type="component" value="Unassembled WGS sequence"/>
</dbReference>
<evidence type="ECO:0000256" key="6">
    <source>
        <dbReference type="ARBA" id="ARBA00022448"/>
    </source>
</evidence>
<dbReference type="InterPro" id="IPR043504">
    <property type="entry name" value="Peptidase_S1_PA_chymotrypsin"/>
</dbReference>
<evidence type="ECO:0000256" key="17">
    <source>
        <dbReference type="ARBA" id="ARBA00022825"/>
    </source>
</evidence>
<feature type="domain" description="Peptidase S1" evidence="36">
    <location>
        <begin position="748"/>
        <end position="962"/>
    </location>
</feature>
<dbReference type="InterPro" id="IPR048344">
    <property type="entry name" value="Zw10_middle"/>
</dbReference>
<evidence type="ECO:0000256" key="33">
    <source>
        <dbReference type="ARBA" id="ARBA00069312"/>
    </source>
</evidence>
<keyword evidence="7" id="KW-0158">Chromosome</keyword>
<evidence type="ECO:0000256" key="23">
    <source>
        <dbReference type="ARBA" id="ARBA00022990"/>
    </source>
</evidence>
<keyword evidence="29" id="KW-0131">Cell cycle</keyword>
<keyword evidence="27" id="KW-0325">Glycoprotein</keyword>
<evidence type="ECO:0000256" key="2">
    <source>
        <dbReference type="ARBA" id="ARBA00004401"/>
    </source>
</evidence>
<dbReference type="GO" id="GO:0005789">
    <property type="term" value="C:endoplasmic reticulum membrane"/>
    <property type="evidence" value="ECO:0007669"/>
    <property type="project" value="UniProtKB-SubCell"/>
</dbReference>
<keyword evidence="30" id="KW-0137">Centromere</keyword>
<evidence type="ECO:0000259" key="36">
    <source>
        <dbReference type="PROSITE" id="PS50240"/>
    </source>
</evidence>
<dbReference type="FunFam" id="2.40.10.10:FF:000092">
    <property type="entry name" value="Transmembrane protease serine 5"/>
    <property type="match status" value="1"/>
</dbReference>
<keyword evidence="9" id="KW-0963">Cytoplasm</keyword>
<keyword evidence="26" id="KW-1015">Disulfide bond</keyword>
<keyword evidence="10" id="KW-0597">Phosphoprotein</keyword>
<evidence type="ECO:0000256" key="7">
    <source>
        <dbReference type="ARBA" id="ARBA00022454"/>
    </source>
</evidence>
<dbReference type="GO" id="GO:0005819">
    <property type="term" value="C:spindle"/>
    <property type="evidence" value="ECO:0007669"/>
    <property type="project" value="UniProtKB-SubCell"/>
</dbReference>
<gene>
    <name evidence="37" type="ORF">E5288_WYG001988</name>
</gene>
<dbReference type="GO" id="GO:0006508">
    <property type="term" value="P:proteolysis"/>
    <property type="evidence" value="ECO:0007669"/>
    <property type="project" value="UniProtKB-KW"/>
</dbReference>
<evidence type="ECO:0000256" key="18">
    <source>
        <dbReference type="ARBA" id="ARBA00022838"/>
    </source>
</evidence>
<dbReference type="FunFam" id="1.10.357.150:FF:000001">
    <property type="entry name" value="centromere/kinetochore protein zw10 homolog"/>
    <property type="match status" value="1"/>
</dbReference>
<evidence type="ECO:0000256" key="4">
    <source>
        <dbReference type="ARBA" id="ARBA00004629"/>
    </source>
</evidence>
<evidence type="ECO:0000313" key="37">
    <source>
        <dbReference type="EMBL" id="MXQ90269.1"/>
    </source>
</evidence>
<keyword evidence="18" id="KW-0995">Kinetochore</keyword>
<dbReference type="InterPro" id="IPR001254">
    <property type="entry name" value="Trypsin_dom"/>
</dbReference>
<evidence type="ECO:0000256" key="28">
    <source>
        <dbReference type="ARBA" id="ARBA00023212"/>
    </source>
</evidence>
<evidence type="ECO:0000256" key="26">
    <source>
        <dbReference type="ARBA" id="ARBA00023157"/>
    </source>
</evidence>
<evidence type="ECO:0000256" key="11">
    <source>
        <dbReference type="ARBA" id="ARBA00022618"/>
    </source>
</evidence>
<keyword evidence="24" id="KW-0175">Coiled coil</keyword>
<evidence type="ECO:0000256" key="25">
    <source>
        <dbReference type="ARBA" id="ARBA00023136"/>
    </source>
</evidence>
<evidence type="ECO:0000256" key="13">
    <source>
        <dbReference type="ARBA" id="ARBA00022692"/>
    </source>
</evidence>
<dbReference type="PROSITE" id="PS50240">
    <property type="entry name" value="TRYPSIN_DOM"/>
    <property type="match status" value="1"/>
</dbReference>
<dbReference type="InterPro" id="IPR001314">
    <property type="entry name" value="Peptidase_S1A"/>
</dbReference>
<dbReference type="CDD" id="cd00190">
    <property type="entry name" value="Tryp_SPc"/>
    <property type="match status" value="1"/>
</dbReference>
<keyword evidence="25" id="KW-0472">Membrane</keyword>
<evidence type="ECO:0000256" key="14">
    <source>
        <dbReference type="ARBA" id="ARBA00022776"/>
    </source>
</evidence>
<keyword evidence="21" id="KW-0735">Signal-anchor</keyword>
<keyword evidence="19" id="KW-0931">ER-Golgi transport</keyword>
<keyword evidence="12" id="KW-0645">Protease</keyword>
<keyword evidence="28" id="KW-0206">Cytoskeleton</keyword>
<keyword evidence="15" id="KW-0378">Hydrolase</keyword>
<dbReference type="GO" id="GO:0015031">
    <property type="term" value="P:protein transport"/>
    <property type="evidence" value="ECO:0007669"/>
    <property type="project" value="UniProtKB-KW"/>
</dbReference>
<evidence type="ECO:0000256" key="8">
    <source>
        <dbReference type="ARBA" id="ARBA00022475"/>
    </source>
</evidence>
<evidence type="ECO:0000256" key="12">
    <source>
        <dbReference type="ARBA" id="ARBA00022670"/>
    </source>
</evidence>
<evidence type="ECO:0000256" key="5">
    <source>
        <dbReference type="ARBA" id="ARBA00006245"/>
    </source>
</evidence>
<evidence type="ECO:0000256" key="20">
    <source>
        <dbReference type="ARBA" id="ARBA00022927"/>
    </source>
</evidence>
<evidence type="ECO:0000256" key="9">
    <source>
        <dbReference type="ARBA" id="ARBA00022490"/>
    </source>
</evidence>
<dbReference type="AlphaFoldDB" id="A0A6B0RJ90"/>
<keyword evidence="20" id="KW-0653">Protein transport</keyword>
<keyword evidence="16" id="KW-0256">Endoplasmic reticulum</keyword>
<evidence type="ECO:0000256" key="31">
    <source>
        <dbReference type="ARBA" id="ARBA00056576"/>
    </source>
</evidence>
<evidence type="ECO:0000256" key="27">
    <source>
        <dbReference type="ARBA" id="ARBA00023180"/>
    </source>
</evidence>
<reference evidence="37" key="1">
    <citation type="submission" date="2019-10" db="EMBL/GenBank/DDBJ databases">
        <title>The sequence and de novo assembly of the wild yak genome.</title>
        <authorList>
            <person name="Liu Y."/>
        </authorList>
    </citation>
    <scope>NUCLEOTIDE SEQUENCE [LARGE SCALE GENOMIC DNA]</scope>
    <source>
        <strain evidence="37">WY2019</strain>
    </source>
</reference>
<comment type="subcellular location">
    <subcellularLocation>
        <location evidence="2">Cell membrane</location>
        <topology evidence="2">Single-pass type II membrane protein</topology>
    </subcellularLocation>
    <subcellularLocation>
        <location evidence="4">Chromosome</location>
        <location evidence="4">Centromere</location>
        <location evidence="4">Kinetochore</location>
    </subcellularLocation>
    <subcellularLocation>
        <location evidence="1">Cytoplasm</location>
        <location evidence="1">Cytoskeleton</location>
        <location evidence="1">Spindle</location>
    </subcellularLocation>
    <subcellularLocation>
        <location evidence="3">Endoplasmic reticulum membrane</location>
        <topology evidence="3">Peripheral membrane protein</topology>
    </subcellularLocation>
</comment>
<keyword evidence="38" id="KW-1185">Reference proteome</keyword>
<evidence type="ECO:0000256" key="22">
    <source>
        <dbReference type="ARBA" id="ARBA00022989"/>
    </source>
</evidence>
<dbReference type="GO" id="GO:1990423">
    <property type="term" value="C:RZZ complex"/>
    <property type="evidence" value="ECO:0007669"/>
    <property type="project" value="TreeGrafter"/>
</dbReference>
<evidence type="ECO:0000256" key="30">
    <source>
        <dbReference type="ARBA" id="ARBA00023328"/>
    </source>
</evidence>
<dbReference type="PANTHER" id="PTHR12205">
    <property type="entry name" value="CENTROMERE/KINETOCHORE PROTEIN ZW10"/>
    <property type="match status" value="1"/>
</dbReference>
<dbReference type="GO" id="GO:0051301">
    <property type="term" value="P:cell division"/>
    <property type="evidence" value="ECO:0007669"/>
    <property type="project" value="UniProtKB-KW"/>
</dbReference>
<dbReference type="Gene3D" id="1.10.357.150">
    <property type="match status" value="1"/>
</dbReference>
<evidence type="ECO:0000256" key="1">
    <source>
        <dbReference type="ARBA" id="ARBA00004186"/>
    </source>
</evidence>
<accession>A0A6B0RJ90</accession>
<dbReference type="Pfam" id="PF20666">
    <property type="entry name" value="ZW10_C"/>
    <property type="match status" value="1"/>
</dbReference>
<comment type="subunit">
    <text evidence="32">Interacts with NBAS and KNTC1/ROD; the interactions are mutually exclusive and indicative for its association in two different vesicle tethering complexes. Component of the RZZ complex composed of KNTC1/ROD, ZW10 and ZWILCH. Component of the NRZ complex composed of NBAS, ZW10 and RINT1/TIP20L; NRZ associates with SNAREs STX18, USE1L, BNIP1/SEC20L and SEC22B (the assembly has been described as syntaxin 18 complex). Interacts directly with RINT1/TIP20L bound to BNIP1/SEC20L. Interacts with C19orf25 and ZWINT. Interacts with ZFYVE1. Interacts with RAB18 and this interaction is enhanced in the presence of ZFYVE1.</text>
</comment>
<evidence type="ECO:0000256" key="29">
    <source>
        <dbReference type="ARBA" id="ARBA00023306"/>
    </source>
</evidence>
<dbReference type="Pfam" id="PF20665">
    <property type="entry name" value="Zw10_middle"/>
    <property type="match status" value="1"/>
</dbReference>
<evidence type="ECO:0000256" key="3">
    <source>
        <dbReference type="ARBA" id="ARBA00004406"/>
    </source>
</evidence>
<keyword evidence="11" id="KW-0132">Cell division</keyword>
<evidence type="ECO:0000256" key="35">
    <source>
        <dbReference type="ARBA" id="ARBA00075021"/>
    </source>
</evidence>
<evidence type="ECO:0000256" key="21">
    <source>
        <dbReference type="ARBA" id="ARBA00022968"/>
    </source>
</evidence>
<evidence type="ECO:0000313" key="38">
    <source>
        <dbReference type="Proteomes" id="UP000322234"/>
    </source>
</evidence>
<evidence type="ECO:0000256" key="15">
    <source>
        <dbReference type="ARBA" id="ARBA00022801"/>
    </source>
</evidence>
<dbReference type="GO" id="GO:0007094">
    <property type="term" value="P:mitotic spindle assembly checkpoint signaling"/>
    <property type="evidence" value="ECO:0007669"/>
    <property type="project" value="TreeGrafter"/>
</dbReference>
<evidence type="ECO:0000256" key="16">
    <source>
        <dbReference type="ARBA" id="ARBA00022824"/>
    </source>
</evidence>
<evidence type="ECO:0000256" key="34">
    <source>
        <dbReference type="ARBA" id="ARBA00071705"/>
    </source>
</evidence>
<dbReference type="GO" id="GO:0004252">
    <property type="term" value="F:serine-type endopeptidase activity"/>
    <property type="evidence" value="ECO:0007669"/>
    <property type="project" value="InterPro"/>
</dbReference>
<dbReference type="GO" id="GO:0005886">
    <property type="term" value="C:plasma membrane"/>
    <property type="evidence" value="ECO:0007669"/>
    <property type="project" value="UniProtKB-SubCell"/>
</dbReference>
<evidence type="ECO:0000256" key="19">
    <source>
        <dbReference type="ARBA" id="ARBA00022892"/>
    </source>
</evidence>
<proteinExistence type="inferred from homology"/>
<keyword evidence="6" id="KW-0813">Transport</keyword>
<dbReference type="InterPro" id="IPR009361">
    <property type="entry name" value="Zw10_N"/>
</dbReference>
<evidence type="ECO:0000256" key="24">
    <source>
        <dbReference type="ARBA" id="ARBA00023054"/>
    </source>
</evidence>
<keyword evidence="23" id="KW-0007">Acetylation</keyword>
<dbReference type="Pfam" id="PF06248">
    <property type="entry name" value="Zw10_N"/>
    <property type="match status" value="1"/>
</dbReference>
<dbReference type="GO" id="GO:0006888">
    <property type="term" value="P:endoplasmic reticulum to Golgi vesicle-mediated transport"/>
    <property type="evidence" value="ECO:0007669"/>
    <property type="project" value="TreeGrafter"/>
</dbReference>
<protein>
    <recommendedName>
        <fullName evidence="33">Centromere/kinetochore protein zw10 homolog</fullName>
    </recommendedName>
    <alternativeName>
        <fullName evidence="35">Spinesin</fullName>
    </alternativeName>
    <alternativeName>
        <fullName evidence="34">Transmembrane protease serine 5</fullName>
    </alternativeName>
</protein>
<evidence type="ECO:0000256" key="32">
    <source>
        <dbReference type="ARBA" id="ARBA00065852"/>
    </source>
</evidence>
<dbReference type="EMBL" id="VBQZ03000062">
    <property type="protein sequence ID" value="MXQ90269.1"/>
    <property type="molecule type" value="Genomic_DNA"/>
</dbReference>
<dbReference type="InterPro" id="IPR009003">
    <property type="entry name" value="Peptidase_S1_PA"/>
</dbReference>
<keyword evidence="22" id="KW-1133">Transmembrane helix</keyword>
<dbReference type="Pfam" id="PF22766">
    <property type="entry name" value="ZW10_C2"/>
    <property type="match status" value="1"/>
</dbReference>
<keyword evidence="8" id="KW-1003">Cell membrane</keyword>